<feature type="region of interest" description="Disordered" evidence="3">
    <location>
        <begin position="1168"/>
        <end position="1199"/>
    </location>
</feature>
<keyword evidence="2" id="KW-0067">ATP-binding</keyword>
<dbReference type="GO" id="GO:0005886">
    <property type="term" value="C:plasma membrane"/>
    <property type="evidence" value="ECO:0000318"/>
    <property type="project" value="GO_Central"/>
</dbReference>
<keyword evidence="4" id="KW-0812">Transmembrane</keyword>
<dbReference type="SUPFAM" id="SSF56112">
    <property type="entry name" value="Protein kinase-like (PK-like)"/>
    <property type="match status" value="1"/>
</dbReference>
<dbReference type="GO" id="GO:0005524">
    <property type="term" value="F:ATP binding"/>
    <property type="evidence" value="ECO:0007669"/>
    <property type="project" value="UniProtKB-KW"/>
</dbReference>
<dbReference type="Gene3D" id="1.10.510.10">
    <property type="entry name" value="Transferase(Phosphotransferase) domain 1"/>
    <property type="match status" value="1"/>
</dbReference>
<dbReference type="Pfam" id="PF07714">
    <property type="entry name" value="PK_Tyr_Ser-Thr"/>
    <property type="match status" value="1"/>
</dbReference>
<dbReference type="Pfam" id="PF07699">
    <property type="entry name" value="Ephrin_rec_like"/>
    <property type="match status" value="1"/>
</dbReference>
<evidence type="ECO:0000256" key="2">
    <source>
        <dbReference type="ARBA" id="ARBA00022840"/>
    </source>
</evidence>
<evidence type="ECO:0000259" key="5">
    <source>
        <dbReference type="PROSITE" id="PS50011"/>
    </source>
</evidence>
<dbReference type="eggNOG" id="KOG0192">
    <property type="taxonomic scope" value="Eukaryota"/>
</dbReference>
<dbReference type="RefSeq" id="XP_001746033.1">
    <property type="nucleotide sequence ID" value="XM_001745981.1"/>
</dbReference>
<feature type="compositionally biased region" description="Low complexity" evidence="3">
    <location>
        <begin position="1273"/>
        <end position="1286"/>
    </location>
</feature>
<dbReference type="InterPro" id="IPR000742">
    <property type="entry name" value="EGF"/>
</dbReference>
<organism evidence="6 7">
    <name type="scientific">Monosiga brevicollis</name>
    <name type="common">Choanoflagellate</name>
    <dbReference type="NCBI Taxonomy" id="81824"/>
    <lineage>
        <taxon>Eukaryota</taxon>
        <taxon>Choanoflagellata</taxon>
        <taxon>Craspedida</taxon>
        <taxon>Salpingoecidae</taxon>
        <taxon>Monosiga</taxon>
    </lineage>
</organism>
<dbReference type="SUPFAM" id="SSF117281">
    <property type="entry name" value="Kelch motif"/>
    <property type="match status" value="2"/>
</dbReference>
<dbReference type="STRING" id="81824.A9V007"/>
<dbReference type="PROSITE" id="PS00022">
    <property type="entry name" value="EGF_1"/>
    <property type="match status" value="1"/>
</dbReference>
<dbReference type="InterPro" id="IPR009030">
    <property type="entry name" value="Growth_fac_rcpt_cys_sf"/>
</dbReference>
<evidence type="ECO:0000313" key="6">
    <source>
        <dbReference type="EMBL" id="EDQ88928.1"/>
    </source>
</evidence>
<dbReference type="PROSITE" id="PS50011">
    <property type="entry name" value="PROTEIN_KINASE_DOM"/>
    <property type="match status" value="1"/>
</dbReference>
<dbReference type="GO" id="GO:0000725">
    <property type="term" value="P:recombinational repair"/>
    <property type="evidence" value="ECO:0007669"/>
    <property type="project" value="InterPro"/>
</dbReference>
<dbReference type="InterPro" id="IPR011009">
    <property type="entry name" value="Kinase-like_dom_sf"/>
</dbReference>
<dbReference type="Gene3D" id="2.120.10.80">
    <property type="entry name" value="Kelch-type beta propeller"/>
    <property type="match status" value="2"/>
</dbReference>
<dbReference type="PRINTS" id="PR00109">
    <property type="entry name" value="TYRKINASE"/>
</dbReference>
<protein>
    <recommendedName>
        <fullName evidence="5">Protein kinase domain-containing protein</fullName>
    </recommendedName>
</protein>
<evidence type="ECO:0000313" key="7">
    <source>
        <dbReference type="Proteomes" id="UP000001357"/>
    </source>
</evidence>
<dbReference type="SMART" id="SM01411">
    <property type="entry name" value="Ephrin_rec_like"/>
    <property type="match status" value="1"/>
</dbReference>
<dbReference type="SMART" id="SM00220">
    <property type="entry name" value="S_TKc"/>
    <property type="match status" value="1"/>
</dbReference>
<dbReference type="Pfam" id="PF24681">
    <property type="entry name" value="Kelch_KLHDC2_KLHL20_DRC7"/>
    <property type="match status" value="1"/>
</dbReference>
<dbReference type="InterPro" id="IPR011641">
    <property type="entry name" value="Tyr-kin_ephrin_A/B_rcpt-like"/>
</dbReference>
<dbReference type="Proteomes" id="UP000001357">
    <property type="component" value="Unassembled WGS sequence"/>
</dbReference>
<keyword evidence="7" id="KW-1185">Reference proteome</keyword>
<dbReference type="InterPro" id="IPR015915">
    <property type="entry name" value="Kelch-typ_b-propeller"/>
</dbReference>
<evidence type="ECO:0000256" key="3">
    <source>
        <dbReference type="SAM" id="MobiDB-lite"/>
    </source>
</evidence>
<dbReference type="OMA" id="QEGTHAN"/>
<dbReference type="InterPro" id="IPR001245">
    <property type="entry name" value="Ser-Thr/Tyr_kinase_cat_dom"/>
</dbReference>
<sequence length="1541" mass="168676">MVLRPANQPRLVRLVVACWAAACWWSFFASGLDYNTPISPSIQQLYPDALASNTAVRLRHADVNSESYIVIFSGETRRPRLTAATVNRTYYVSQSTWIFSESAAVWHECVAVGDSIPHGREYYGASFMQLGGSDGLIVHGGSLQSGIVNDAWRLELVGRDTFGWPQCAWQSLRSTGIGAPMLAAHRMVTSGSNLIVFGGCNSIQNLSTDTTCREKSNVTYLGRYDHSAASIEWSIFPVTSTVGPSPRSLITMVALNASCFSVIGGYRPGSHFEDRKNTNGYISETWTGCVADLEGPSPSLSWRQAAARPPRVYGIGSGLLRGTEIVLVALPFASTNRMRVWLYDYVEDEEFHLVAENPLDLGGPTVNTLGSPAISLSLVPADGGYPVVVGLIYDDGSGDFAPMWTFDIVRNDTRPGVIDWNHNMVRLTPGARMFASVTPMAQEGTHANTALFVGGTSSGRDELVWQLNLSVIANAAVIEDNATYTFNETDFNIDSPWRAYLSPGIPSLSQHAAVQVSYRDSPSVVITGGYFNDIFTGSGRINNKTYWFERAETPQVFKVVADCPAVVGHSMSASADMRDAYIFGGFDSEDNPTNDVYQMETDPWRWRQMSTQGTPPPRRGYHSATILFNSKAQVWELIIFGGTPSFIRLNETMSDLFALNLETFTWRKIEASTPPGWRATPWSRAFSCTVRPQRSLNEHSIKMLIAGGRNENQVLSDLLEYDHSEEHWERLFRTSPYHPTSDYGLSAQACSMVNGSLVIIGGATMWTLSKLVIQLDPYCNAGFQAAEGDFGSSSCLACPQGKYRSGTDDALCTTCPVGITTESTGSTSSYQCNVCEEGRCAGAHSLCTVINFSVAVCDCGFGRSGDQCSEAWGYYLLGSMLAFLLIVGTGLLVRNRMRRVRKNLLINQGLLAEARAEKEELEAVWEIERNDLKWERNLDEGGFGNVYLATWLSQDKRVAVKCLKNTTQVLDAVAVQEFAREIRTLRLMRHRNIVFFYGACNESPCLLVMEFVERGSLADIIKLQGANMPWERRLNFMSDAASGMQYLHLNHKLHMDLKSGNCLVSSSWTLKLTDFATTTAVAQSAEEASTDRTITSLCWCAPELFAYSDAASPACDVYSYGILCWEILQASTPPYMDLDKPWKIRDFVQGGGRPSLDEGLLAALRDKTTGTTSSNGPVPRPHSAHDGKRDHQTDEDEDEDLSLLLDALDEDDECEELGRGSLPARPAPAEPQAKRAAPEAPITPRPVLPRQGPFTTPQALQPPVPHRNTPVHTPRASSTASPMPAAATVSGSRSIHRVVAVPDTIAQVPVSASTPRRIPGPLGLLPPLLPQFATQSARTLLVAAVTGQDVSETTPRNGHRPEVEVRPSSLPAWQYMEQQALGKAWARALNTNLVRLNESLDRGKIGFVVARILSVDRSDHGCSLRLHDDHGQMLASLHPKLLNAEYGDAIADGAVLVLRDVTLYRPRKTVACLNITQRNLVTIFWQGDDDKLHVGATNIYGGASASFADVDGNAAQCGTAHRNACRCLGRIFADEPESGHG</sequence>
<feature type="transmembrane region" description="Helical" evidence="4">
    <location>
        <begin position="872"/>
        <end position="893"/>
    </location>
</feature>
<accession>A9V007</accession>
<dbReference type="SUPFAM" id="SSF57184">
    <property type="entry name" value="Growth factor receptor domain"/>
    <property type="match status" value="1"/>
</dbReference>
<keyword evidence="4" id="KW-1133">Transmembrane helix</keyword>
<dbReference type="KEGG" id="mbr:MONBRDRAFT_37167"/>
<reference evidence="6 7" key="1">
    <citation type="journal article" date="2008" name="Nature">
        <title>The genome of the choanoflagellate Monosiga brevicollis and the origin of metazoans.</title>
        <authorList>
            <consortium name="JGI Sequencing"/>
            <person name="King N."/>
            <person name="Westbrook M.J."/>
            <person name="Young S.L."/>
            <person name="Kuo A."/>
            <person name="Abedin M."/>
            <person name="Chapman J."/>
            <person name="Fairclough S."/>
            <person name="Hellsten U."/>
            <person name="Isogai Y."/>
            <person name="Letunic I."/>
            <person name="Marr M."/>
            <person name="Pincus D."/>
            <person name="Putnam N."/>
            <person name="Rokas A."/>
            <person name="Wright K.J."/>
            <person name="Zuzow R."/>
            <person name="Dirks W."/>
            <person name="Good M."/>
            <person name="Goodstein D."/>
            <person name="Lemons D."/>
            <person name="Li W."/>
            <person name="Lyons J.B."/>
            <person name="Morris A."/>
            <person name="Nichols S."/>
            <person name="Richter D.J."/>
            <person name="Salamov A."/>
            <person name="Bork P."/>
            <person name="Lim W.A."/>
            <person name="Manning G."/>
            <person name="Miller W.T."/>
            <person name="McGinnis W."/>
            <person name="Shapiro H."/>
            <person name="Tjian R."/>
            <person name="Grigoriev I.V."/>
            <person name="Rokhsar D."/>
        </authorList>
    </citation>
    <scope>NUCLEOTIDE SEQUENCE [LARGE SCALE GENOMIC DNA]</scope>
    <source>
        <strain evidence="7">MX1 / ATCC 50154</strain>
    </source>
</reference>
<keyword evidence="1" id="KW-0547">Nucleotide-binding</keyword>
<dbReference type="InterPro" id="IPR058570">
    <property type="entry name" value="HROB_OB"/>
</dbReference>
<evidence type="ECO:0000256" key="4">
    <source>
        <dbReference type="SAM" id="Phobius"/>
    </source>
</evidence>
<dbReference type="InterPro" id="IPR000719">
    <property type="entry name" value="Prot_kinase_dom"/>
</dbReference>
<name>A9V007_MONBE</name>
<proteinExistence type="predicted"/>
<keyword evidence="4" id="KW-0472">Membrane</keyword>
<feature type="region of interest" description="Disordered" evidence="3">
    <location>
        <begin position="1213"/>
        <end position="1286"/>
    </location>
</feature>
<evidence type="ECO:0000256" key="1">
    <source>
        <dbReference type="ARBA" id="ARBA00022741"/>
    </source>
</evidence>
<dbReference type="Pfam" id="PF15072">
    <property type="entry name" value="HROB"/>
    <property type="match status" value="1"/>
</dbReference>
<gene>
    <name evidence="6" type="ORF">MONBRDRAFT_37167</name>
</gene>
<feature type="compositionally biased region" description="Basic and acidic residues" evidence="3">
    <location>
        <begin position="1183"/>
        <end position="1192"/>
    </location>
</feature>
<dbReference type="GeneID" id="5891431"/>
<dbReference type="InParanoid" id="A9V007"/>
<dbReference type="InterPro" id="IPR050198">
    <property type="entry name" value="Non-receptor_tyrosine_kinases"/>
</dbReference>
<dbReference type="GO" id="GO:0004713">
    <property type="term" value="F:protein tyrosine kinase activity"/>
    <property type="evidence" value="ECO:0000318"/>
    <property type="project" value="GO_Central"/>
</dbReference>
<feature type="domain" description="Protein kinase" evidence="5">
    <location>
        <begin position="932"/>
        <end position="1248"/>
    </location>
</feature>
<dbReference type="EMBL" id="CH991552">
    <property type="protein sequence ID" value="EDQ88928.1"/>
    <property type="molecule type" value="Genomic_DNA"/>
</dbReference>
<dbReference type="PANTHER" id="PTHR24418">
    <property type="entry name" value="TYROSINE-PROTEIN KINASE"/>
    <property type="match status" value="1"/>
</dbReference>
<dbReference type="Gene3D" id="2.10.50.10">
    <property type="entry name" value="Tumor Necrosis Factor Receptor, subunit A, domain 2"/>
    <property type="match status" value="1"/>
</dbReference>